<sequence length="326" mass="36154">MDNNSWRIKFDSTLPSSMTSMASSSASPERRNQMEMNSGQYFHQYATQDSSSALHERRHDSLPPNYSNLNSHKSNHSEMENSFLALLSGLPSLLQCDFRELSSQKVSNAARSVNINDFESEIPRTSGALLSENLSNKNTQNEANCSFVPYRLVSSSSSSSVSVLHGSLHASNINLQTLGLAKVVNHHMLPSIEKVKDFATLKGDCCGTSSGKAGIPYRKDIQLSLKIPEESNSSISNQSLPILSRCPHMFCLGTGRYVLLSNTGLLAILPIIHVCITHLEWIHAYKLLQLLSCNSIQKLLQPLGLKVVFLIGMCLKQQEHWMVMFL</sequence>
<evidence type="ECO:0000313" key="2">
    <source>
        <dbReference type="RefSeq" id="XP_022756316.1"/>
    </source>
</evidence>
<proteinExistence type="predicted"/>
<evidence type="ECO:0000313" key="1">
    <source>
        <dbReference type="Proteomes" id="UP000515121"/>
    </source>
</evidence>
<dbReference type="Proteomes" id="UP000515121">
    <property type="component" value="Unplaced"/>
</dbReference>
<dbReference type="RefSeq" id="XP_022756316.1">
    <property type="nucleotide sequence ID" value="XM_022900581.1"/>
</dbReference>
<dbReference type="GeneID" id="111304066"/>
<dbReference type="AlphaFoldDB" id="A0A6P5ZVA6"/>
<dbReference type="KEGG" id="dzi:111304066"/>
<accession>A0A6P5ZVA6</accession>
<gene>
    <name evidence="2" type="primary">LOC111304066</name>
</gene>
<organism evidence="1 2">
    <name type="scientific">Durio zibethinus</name>
    <name type="common">Durian</name>
    <dbReference type="NCBI Taxonomy" id="66656"/>
    <lineage>
        <taxon>Eukaryota</taxon>
        <taxon>Viridiplantae</taxon>
        <taxon>Streptophyta</taxon>
        <taxon>Embryophyta</taxon>
        <taxon>Tracheophyta</taxon>
        <taxon>Spermatophyta</taxon>
        <taxon>Magnoliopsida</taxon>
        <taxon>eudicotyledons</taxon>
        <taxon>Gunneridae</taxon>
        <taxon>Pentapetalae</taxon>
        <taxon>rosids</taxon>
        <taxon>malvids</taxon>
        <taxon>Malvales</taxon>
        <taxon>Malvaceae</taxon>
        <taxon>Helicteroideae</taxon>
        <taxon>Durio</taxon>
    </lineage>
</organism>
<reference evidence="2" key="1">
    <citation type="submission" date="2025-08" db="UniProtKB">
        <authorList>
            <consortium name="RefSeq"/>
        </authorList>
    </citation>
    <scope>IDENTIFICATION</scope>
    <source>
        <tissue evidence="2">Fruit stalk</tissue>
    </source>
</reference>
<name>A0A6P5ZVA6_DURZI</name>
<keyword evidence="1" id="KW-1185">Reference proteome</keyword>
<dbReference type="OrthoDB" id="993207at2759"/>
<protein>
    <submittedName>
        <fullName evidence="2">Uncharacterized protein LOC111304066 isoform X1</fullName>
    </submittedName>
</protein>